<dbReference type="PROSITE" id="PS00933">
    <property type="entry name" value="FGGY_KINASES_1"/>
    <property type="match status" value="1"/>
</dbReference>
<evidence type="ECO:0000256" key="1">
    <source>
        <dbReference type="ARBA" id="ARBA00009156"/>
    </source>
</evidence>
<dbReference type="InterPro" id="IPR043129">
    <property type="entry name" value="ATPase_NBD"/>
</dbReference>
<dbReference type="RefSeq" id="WP_265992568.1">
    <property type="nucleotide sequence ID" value="NZ_CP110973.1"/>
</dbReference>
<evidence type="ECO:0000313" key="6">
    <source>
        <dbReference type="EMBL" id="MFD1142067.1"/>
    </source>
</evidence>
<proteinExistence type="inferred from homology"/>
<comment type="similarity">
    <text evidence="1">Belongs to the FGGY kinase family.</text>
</comment>
<protein>
    <submittedName>
        <fullName evidence="6">Gluconokinase</fullName>
        <ecNumber evidence="6">2.7.1.12</ecNumber>
    </submittedName>
</protein>
<dbReference type="InterPro" id="IPR018483">
    <property type="entry name" value="Carb_kinase_FGGY_CS"/>
</dbReference>
<comment type="caution">
    <text evidence="6">The sequence shown here is derived from an EMBL/GenBank/DDBJ whole genome shotgun (WGS) entry which is preliminary data.</text>
</comment>
<dbReference type="InterPro" id="IPR050406">
    <property type="entry name" value="FGGY_Carb_Kinase"/>
</dbReference>
<dbReference type="InterPro" id="IPR000577">
    <property type="entry name" value="Carb_kinase_FGGY"/>
</dbReference>
<dbReference type="InterPro" id="IPR018484">
    <property type="entry name" value="FGGY_N"/>
</dbReference>
<name>A0ABW3Q4Q9_9BACT</name>
<organism evidence="6 7">
    <name type="scientific">Larkinella insperata</name>
    <dbReference type="NCBI Taxonomy" id="332158"/>
    <lineage>
        <taxon>Bacteria</taxon>
        <taxon>Pseudomonadati</taxon>
        <taxon>Bacteroidota</taxon>
        <taxon>Cytophagia</taxon>
        <taxon>Cytophagales</taxon>
        <taxon>Spirosomataceae</taxon>
        <taxon>Larkinella</taxon>
    </lineage>
</organism>
<evidence type="ECO:0000256" key="3">
    <source>
        <dbReference type="ARBA" id="ARBA00022777"/>
    </source>
</evidence>
<dbReference type="Proteomes" id="UP001597116">
    <property type="component" value="Unassembled WGS sequence"/>
</dbReference>
<keyword evidence="7" id="KW-1185">Reference proteome</keyword>
<dbReference type="SUPFAM" id="SSF53067">
    <property type="entry name" value="Actin-like ATPase domain"/>
    <property type="match status" value="2"/>
</dbReference>
<feature type="domain" description="Carbohydrate kinase FGGY N-terminal" evidence="4">
    <location>
        <begin position="4"/>
        <end position="251"/>
    </location>
</feature>
<gene>
    <name evidence="6" type="ORF">ACFQ4C_13155</name>
</gene>
<dbReference type="CDD" id="cd07770">
    <property type="entry name" value="ASKHA_NBD_FGGY_GntK"/>
    <property type="match status" value="1"/>
</dbReference>
<dbReference type="InterPro" id="IPR018485">
    <property type="entry name" value="FGGY_C"/>
</dbReference>
<feature type="domain" description="Carbohydrate kinase FGGY C-terminal" evidence="5">
    <location>
        <begin position="262"/>
        <end position="449"/>
    </location>
</feature>
<evidence type="ECO:0000259" key="5">
    <source>
        <dbReference type="Pfam" id="PF02782"/>
    </source>
</evidence>
<dbReference type="PANTHER" id="PTHR43095:SF2">
    <property type="entry name" value="GLUCONOKINASE"/>
    <property type="match status" value="1"/>
</dbReference>
<dbReference type="GO" id="GO:0046316">
    <property type="term" value="F:gluconokinase activity"/>
    <property type="evidence" value="ECO:0007669"/>
    <property type="project" value="UniProtKB-EC"/>
</dbReference>
<evidence type="ECO:0000256" key="2">
    <source>
        <dbReference type="ARBA" id="ARBA00022679"/>
    </source>
</evidence>
<dbReference type="EC" id="2.7.1.12" evidence="6"/>
<dbReference type="PIRSF" id="PIRSF000538">
    <property type="entry name" value="GlpK"/>
    <property type="match status" value="1"/>
</dbReference>
<keyword evidence="3" id="KW-0418">Kinase</keyword>
<evidence type="ECO:0000313" key="7">
    <source>
        <dbReference type="Proteomes" id="UP001597116"/>
    </source>
</evidence>
<accession>A0ABW3Q4Q9</accession>
<dbReference type="Pfam" id="PF02782">
    <property type="entry name" value="FGGY_C"/>
    <property type="match status" value="1"/>
</dbReference>
<sequence length="492" mass="54285">MNCILGVDIGTTNVKALAFHPESGEIVAHASEPLTTLNPQPGYAEQDPEEVWKKLTDVLEEVCREVGQQKGTVEAVGFSAAMHSILAVDDHGKPLTNAILWSDNRSEKQADDLRHEQAELGRSIYQQTGTPLHPMIPLCKLAWFRENDLRLLRRATGWISIKEYIWHKLTGQYQVDYSIATATGLFDSQQKAWYPVALEYAGIRLEQLSEPVPTTHAGKLTSANLPKTITDCLNPATLYIGASDGCLANLGAGAIGAGITTITIGTSGAIRRTVQRPLRDDQGRLFSYILNVDDKTDKNYFVVGGPTNNGANVLQWVSEKLTQSETDAVLEEAQTVPAGSDDLLFLPYLQGERAPLWDAGVRGSYLNVDWQHGRAHFVRAALEGVLFNLLRIERILSRHTGPTQVIHANGGFAQSEFWVQMMADIFGVPVRLNESNESGSIGAILLTLKATGRVTSLGDAMRYVGFGRTFEPDAECHRRYRQVYQRFEQALP</sequence>
<dbReference type="Pfam" id="PF00370">
    <property type="entry name" value="FGGY_N"/>
    <property type="match status" value="1"/>
</dbReference>
<evidence type="ECO:0000259" key="4">
    <source>
        <dbReference type="Pfam" id="PF00370"/>
    </source>
</evidence>
<dbReference type="EMBL" id="JBHTLP010000008">
    <property type="protein sequence ID" value="MFD1142067.1"/>
    <property type="molecule type" value="Genomic_DNA"/>
</dbReference>
<reference evidence="7" key="1">
    <citation type="journal article" date="2019" name="Int. J. Syst. Evol. Microbiol.">
        <title>The Global Catalogue of Microorganisms (GCM) 10K type strain sequencing project: providing services to taxonomists for standard genome sequencing and annotation.</title>
        <authorList>
            <consortium name="The Broad Institute Genomics Platform"/>
            <consortium name="The Broad Institute Genome Sequencing Center for Infectious Disease"/>
            <person name="Wu L."/>
            <person name="Ma J."/>
        </authorList>
    </citation>
    <scope>NUCLEOTIDE SEQUENCE [LARGE SCALE GENOMIC DNA]</scope>
    <source>
        <strain evidence="7">CCUG 55608</strain>
    </source>
</reference>
<dbReference type="Gene3D" id="3.30.420.40">
    <property type="match status" value="2"/>
</dbReference>
<keyword evidence="2 6" id="KW-0808">Transferase</keyword>
<dbReference type="PANTHER" id="PTHR43095">
    <property type="entry name" value="SUGAR KINASE"/>
    <property type="match status" value="1"/>
</dbReference>